<accession>A0A0R0F8W9</accession>
<proteinExistence type="predicted"/>
<evidence type="ECO:0000313" key="3">
    <source>
        <dbReference type="Proteomes" id="UP000008827"/>
    </source>
</evidence>
<dbReference type="Gramene" id="KRG98436">
    <property type="protein sequence ID" value="KRG98436"/>
    <property type="gene ID" value="GLYMA_18G073800"/>
</dbReference>
<sequence>MQDTSPHSPAAGSLEPYYCYSWVRYHNNRVSLGTHCPWWALRSSFLFNNQFKLFWPLTHGSSFRRSTLHH</sequence>
<reference evidence="2" key="2">
    <citation type="submission" date="2018-02" db="UniProtKB">
        <authorList>
            <consortium name="EnsemblPlants"/>
        </authorList>
    </citation>
    <scope>IDENTIFICATION</scope>
    <source>
        <strain evidence="2">Williams 82</strain>
    </source>
</reference>
<reference evidence="1 2" key="1">
    <citation type="journal article" date="2010" name="Nature">
        <title>Genome sequence of the palaeopolyploid soybean.</title>
        <authorList>
            <person name="Schmutz J."/>
            <person name="Cannon S.B."/>
            <person name="Schlueter J."/>
            <person name="Ma J."/>
            <person name="Mitros T."/>
            <person name="Nelson W."/>
            <person name="Hyten D.L."/>
            <person name="Song Q."/>
            <person name="Thelen J.J."/>
            <person name="Cheng J."/>
            <person name="Xu D."/>
            <person name="Hellsten U."/>
            <person name="May G.D."/>
            <person name="Yu Y."/>
            <person name="Sakurai T."/>
            <person name="Umezawa T."/>
            <person name="Bhattacharyya M.K."/>
            <person name="Sandhu D."/>
            <person name="Valliyodan B."/>
            <person name="Lindquist E."/>
            <person name="Peto M."/>
            <person name="Grant D."/>
            <person name="Shu S."/>
            <person name="Goodstein D."/>
            <person name="Barry K."/>
            <person name="Futrell-Griggs M."/>
            <person name="Abernathy B."/>
            <person name="Du J."/>
            <person name="Tian Z."/>
            <person name="Zhu L."/>
            <person name="Gill N."/>
            <person name="Joshi T."/>
            <person name="Libault M."/>
            <person name="Sethuraman A."/>
            <person name="Zhang X.-C."/>
            <person name="Shinozaki K."/>
            <person name="Nguyen H.T."/>
            <person name="Wing R.A."/>
            <person name="Cregan P."/>
            <person name="Specht J."/>
            <person name="Grimwood J."/>
            <person name="Rokhsar D."/>
            <person name="Stacey G."/>
            <person name="Shoemaker R.C."/>
            <person name="Jackson S.A."/>
        </authorList>
    </citation>
    <scope>NUCLEOTIDE SEQUENCE</scope>
    <source>
        <strain evidence="2">cv. Williams 82</strain>
        <tissue evidence="1">Callus</tissue>
    </source>
</reference>
<evidence type="ECO:0000313" key="2">
    <source>
        <dbReference type="EnsemblPlants" id="KRG98436"/>
    </source>
</evidence>
<name>A0A0R0F8W9_SOYBN</name>
<dbReference type="EnsemblPlants" id="KRG98436">
    <property type="protein sequence ID" value="KRG98436"/>
    <property type="gene ID" value="GLYMA_18G073800"/>
</dbReference>
<dbReference type="InParanoid" id="A0A0R0F8W9"/>
<organism evidence="1">
    <name type="scientific">Glycine max</name>
    <name type="common">Soybean</name>
    <name type="synonym">Glycine hispida</name>
    <dbReference type="NCBI Taxonomy" id="3847"/>
    <lineage>
        <taxon>Eukaryota</taxon>
        <taxon>Viridiplantae</taxon>
        <taxon>Streptophyta</taxon>
        <taxon>Embryophyta</taxon>
        <taxon>Tracheophyta</taxon>
        <taxon>Spermatophyta</taxon>
        <taxon>Magnoliopsida</taxon>
        <taxon>eudicotyledons</taxon>
        <taxon>Gunneridae</taxon>
        <taxon>Pentapetalae</taxon>
        <taxon>rosids</taxon>
        <taxon>fabids</taxon>
        <taxon>Fabales</taxon>
        <taxon>Fabaceae</taxon>
        <taxon>Papilionoideae</taxon>
        <taxon>50 kb inversion clade</taxon>
        <taxon>NPAAA clade</taxon>
        <taxon>indigoferoid/millettioid clade</taxon>
        <taxon>Phaseoleae</taxon>
        <taxon>Glycine</taxon>
        <taxon>Glycine subgen. Soja</taxon>
    </lineage>
</organism>
<keyword evidence="3" id="KW-1185">Reference proteome</keyword>
<dbReference type="Proteomes" id="UP000008827">
    <property type="component" value="Chromosome 18"/>
</dbReference>
<reference evidence="1" key="3">
    <citation type="submission" date="2018-07" db="EMBL/GenBank/DDBJ databases">
        <title>WGS assembly of Glycine max.</title>
        <authorList>
            <person name="Schmutz J."/>
            <person name="Cannon S."/>
            <person name="Schlueter J."/>
            <person name="Ma J."/>
            <person name="Mitros T."/>
            <person name="Nelson W."/>
            <person name="Hyten D."/>
            <person name="Song Q."/>
            <person name="Thelen J."/>
            <person name="Cheng J."/>
            <person name="Xu D."/>
            <person name="Hellsten U."/>
            <person name="May G."/>
            <person name="Yu Y."/>
            <person name="Sakurai T."/>
            <person name="Umezawa T."/>
            <person name="Bhattacharyya M."/>
            <person name="Sandhu D."/>
            <person name="Valliyodan B."/>
            <person name="Lindquist E."/>
            <person name="Peto M."/>
            <person name="Grant D."/>
            <person name="Shu S."/>
            <person name="Goodstein D."/>
            <person name="Barry K."/>
            <person name="Futrell-Griggs M."/>
            <person name="Abernathy B."/>
            <person name="Du J."/>
            <person name="Tian Z."/>
            <person name="Zhu L."/>
            <person name="Gill N."/>
            <person name="Joshi T."/>
            <person name="Libault M."/>
            <person name="Sethuraman A."/>
            <person name="Zhang X."/>
            <person name="Shinozaki K."/>
            <person name="Nguyen H."/>
            <person name="Wing R."/>
            <person name="Cregan P."/>
            <person name="Specht J."/>
            <person name="Grimwood J."/>
            <person name="Rokhsar D."/>
            <person name="Stacey G."/>
            <person name="Shoemaker R."/>
            <person name="Jackson S."/>
        </authorList>
    </citation>
    <scope>NUCLEOTIDE SEQUENCE</scope>
    <source>
        <tissue evidence="1">Callus</tissue>
    </source>
</reference>
<evidence type="ECO:0000313" key="1">
    <source>
        <dbReference type="EMBL" id="KRG98436.1"/>
    </source>
</evidence>
<dbReference type="EMBL" id="CM000851">
    <property type="protein sequence ID" value="KRG98436.1"/>
    <property type="molecule type" value="Genomic_DNA"/>
</dbReference>
<dbReference type="AlphaFoldDB" id="A0A0R0F8W9"/>
<protein>
    <submittedName>
        <fullName evidence="1 2">Uncharacterized protein</fullName>
    </submittedName>
</protein>
<gene>
    <name evidence="1" type="ORF">GLYMA_18G073800</name>
</gene>